<evidence type="ECO:0000256" key="1">
    <source>
        <dbReference type="ARBA" id="ARBA00004323"/>
    </source>
</evidence>
<keyword evidence="8 11" id="KW-0333">Golgi apparatus</keyword>
<dbReference type="GO" id="GO:0000139">
    <property type="term" value="C:Golgi membrane"/>
    <property type="evidence" value="ECO:0007669"/>
    <property type="project" value="UniProtKB-SubCell"/>
</dbReference>
<evidence type="ECO:0000256" key="3">
    <source>
        <dbReference type="ARBA" id="ARBA00022676"/>
    </source>
</evidence>
<name>A0A3S3PKJ7_9ACAR</name>
<keyword evidence="3 11" id="KW-0328">Glycosyltransferase</keyword>
<evidence type="ECO:0000256" key="4">
    <source>
        <dbReference type="ARBA" id="ARBA00022679"/>
    </source>
</evidence>
<gene>
    <name evidence="12" type="ORF">B4U79_14372</name>
</gene>
<dbReference type="PANTHER" id="PTHR11214:SF379">
    <property type="entry name" value="HEXOSYLTRANSFERASE-RELATED"/>
    <property type="match status" value="1"/>
</dbReference>
<keyword evidence="10" id="KW-0325">Glycoprotein</keyword>
<dbReference type="FunFam" id="3.90.550.50:FF:000001">
    <property type="entry name" value="Hexosyltransferase"/>
    <property type="match status" value="1"/>
</dbReference>
<evidence type="ECO:0000256" key="10">
    <source>
        <dbReference type="ARBA" id="ARBA00023180"/>
    </source>
</evidence>
<sequence>MLLGTNKFVINKVNFCGEDLGAAIDLIVIVTSSVTNFEQRAAIRETWGQFAVERGALLLFLVGSHLNQSIQNAIREEEKKHGDMLQAAFIDNYFNLTLKSISMMRWIAANCNKVKFVFKVDDDMFVNMQLLVDFSETRTFSKSIIGKIARRWTPQRRNSSKWYLPKSLYNANVFPDFATGPSYMFTGDAAAPLLEESLKSVPLYLEDVYITGIVAAKAKIRRLNYSLFKNAKVKVSACNFGRFITSHQHSPKEIRRLWKLVYANVSKEECAKPVKPKNNPKSKSH</sequence>
<dbReference type="OrthoDB" id="5512589at2759"/>
<dbReference type="AlphaFoldDB" id="A0A3S3PKJ7"/>
<evidence type="ECO:0000256" key="2">
    <source>
        <dbReference type="ARBA" id="ARBA00008661"/>
    </source>
</evidence>
<dbReference type="EMBL" id="NCKU01001642">
    <property type="protein sequence ID" value="RWS11595.1"/>
    <property type="molecule type" value="Genomic_DNA"/>
</dbReference>
<dbReference type="Gene3D" id="3.90.550.50">
    <property type="match status" value="1"/>
</dbReference>
<dbReference type="PANTHER" id="PTHR11214">
    <property type="entry name" value="BETA-1,3-N-ACETYLGLUCOSAMINYLTRANSFERASE"/>
    <property type="match status" value="1"/>
</dbReference>
<evidence type="ECO:0000256" key="8">
    <source>
        <dbReference type="ARBA" id="ARBA00023034"/>
    </source>
</evidence>
<organism evidence="12 13">
    <name type="scientific">Dinothrombium tinctorium</name>
    <dbReference type="NCBI Taxonomy" id="1965070"/>
    <lineage>
        <taxon>Eukaryota</taxon>
        <taxon>Metazoa</taxon>
        <taxon>Ecdysozoa</taxon>
        <taxon>Arthropoda</taxon>
        <taxon>Chelicerata</taxon>
        <taxon>Arachnida</taxon>
        <taxon>Acari</taxon>
        <taxon>Acariformes</taxon>
        <taxon>Trombidiformes</taxon>
        <taxon>Prostigmata</taxon>
        <taxon>Anystina</taxon>
        <taxon>Parasitengona</taxon>
        <taxon>Trombidioidea</taxon>
        <taxon>Trombidiidae</taxon>
        <taxon>Dinothrombium</taxon>
    </lineage>
</organism>
<comment type="subcellular location">
    <subcellularLocation>
        <location evidence="1 11">Golgi apparatus membrane</location>
        <topology evidence="1 11">Single-pass type II membrane protein</topology>
    </subcellularLocation>
</comment>
<dbReference type="InterPro" id="IPR002659">
    <property type="entry name" value="Glyco_trans_31"/>
</dbReference>
<evidence type="ECO:0000256" key="5">
    <source>
        <dbReference type="ARBA" id="ARBA00022692"/>
    </source>
</evidence>
<proteinExistence type="inferred from homology"/>
<dbReference type="EC" id="2.4.1.-" evidence="11"/>
<keyword evidence="9" id="KW-0472">Membrane</keyword>
<dbReference type="GO" id="GO:0016758">
    <property type="term" value="F:hexosyltransferase activity"/>
    <property type="evidence" value="ECO:0007669"/>
    <property type="project" value="InterPro"/>
</dbReference>
<keyword evidence="4 12" id="KW-0808">Transferase</keyword>
<protein>
    <recommendedName>
        <fullName evidence="11">Hexosyltransferase</fullName>
        <ecNumber evidence="11">2.4.1.-</ecNumber>
    </recommendedName>
</protein>
<keyword evidence="6" id="KW-0735">Signal-anchor</keyword>
<keyword evidence="5" id="KW-0812">Transmembrane</keyword>
<evidence type="ECO:0000313" key="12">
    <source>
        <dbReference type="EMBL" id="RWS11595.1"/>
    </source>
</evidence>
<keyword evidence="7" id="KW-1133">Transmembrane helix</keyword>
<evidence type="ECO:0000256" key="7">
    <source>
        <dbReference type="ARBA" id="ARBA00022989"/>
    </source>
</evidence>
<comment type="similarity">
    <text evidence="2 11">Belongs to the glycosyltransferase 31 family.</text>
</comment>
<evidence type="ECO:0000256" key="6">
    <source>
        <dbReference type="ARBA" id="ARBA00022968"/>
    </source>
</evidence>
<dbReference type="Pfam" id="PF01762">
    <property type="entry name" value="Galactosyl_T"/>
    <property type="match status" value="1"/>
</dbReference>
<accession>A0A3S3PKJ7</accession>
<keyword evidence="13" id="KW-1185">Reference proteome</keyword>
<reference evidence="12 13" key="1">
    <citation type="journal article" date="2018" name="Gigascience">
        <title>Genomes of trombidid mites reveal novel predicted allergens and laterally-transferred genes associated with secondary metabolism.</title>
        <authorList>
            <person name="Dong X."/>
            <person name="Chaisiri K."/>
            <person name="Xia D."/>
            <person name="Armstrong S.D."/>
            <person name="Fang Y."/>
            <person name="Donnelly M.J."/>
            <person name="Kadowaki T."/>
            <person name="McGarry J.W."/>
            <person name="Darby A.C."/>
            <person name="Makepeace B.L."/>
        </authorList>
    </citation>
    <scope>NUCLEOTIDE SEQUENCE [LARGE SCALE GENOMIC DNA]</scope>
    <source>
        <strain evidence="12">UoL-WK</strain>
    </source>
</reference>
<dbReference type="GO" id="GO:0006493">
    <property type="term" value="P:protein O-linked glycosylation"/>
    <property type="evidence" value="ECO:0007669"/>
    <property type="project" value="TreeGrafter"/>
</dbReference>
<dbReference type="STRING" id="1965070.A0A3S3PKJ7"/>
<comment type="caution">
    <text evidence="12">The sequence shown here is derived from an EMBL/GenBank/DDBJ whole genome shotgun (WGS) entry which is preliminary data.</text>
</comment>
<dbReference type="Proteomes" id="UP000285301">
    <property type="component" value="Unassembled WGS sequence"/>
</dbReference>
<evidence type="ECO:0000256" key="11">
    <source>
        <dbReference type="RuleBase" id="RU363063"/>
    </source>
</evidence>
<evidence type="ECO:0000256" key="9">
    <source>
        <dbReference type="ARBA" id="ARBA00023136"/>
    </source>
</evidence>
<evidence type="ECO:0000313" key="13">
    <source>
        <dbReference type="Proteomes" id="UP000285301"/>
    </source>
</evidence>